<keyword evidence="1" id="KW-0732">Signal</keyword>
<dbReference type="AlphaFoldDB" id="A0NMB4"/>
<evidence type="ECO:0000313" key="3">
    <source>
        <dbReference type="Proteomes" id="UP000004848"/>
    </source>
</evidence>
<feature type="chain" id="PRO_5002627614" evidence="1">
    <location>
        <begin position="26"/>
        <end position="215"/>
    </location>
</feature>
<comment type="caution">
    <text evidence="2">The sequence shown here is derived from an EMBL/GenBank/DDBJ whole genome shotgun (WGS) entry which is preliminary data.</text>
</comment>
<reference evidence="2 3" key="1">
    <citation type="submission" date="2006-05" db="EMBL/GenBank/DDBJ databases">
        <authorList>
            <person name="King G."/>
            <person name="Ferriera S."/>
            <person name="Johnson J."/>
            <person name="Kravitz S."/>
            <person name="Beeson K."/>
            <person name="Sutton G."/>
            <person name="Rogers Y.-H."/>
            <person name="Friedman R."/>
            <person name="Frazier M."/>
            <person name="Venter J.C."/>
        </authorList>
    </citation>
    <scope>NUCLEOTIDE SEQUENCE [LARGE SCALE GENOMIC DNA]</scope>
    <source>
        <strain evidence="3">ATCC 25650 / DSM 13394 / JCM 20685 / NBRC 16684 / NCIMB 2208 / IAM 12614 / B1</strain>
    </source>
</reference>
<sequence>MIKLTFAASGLASALLLFSSWAAFAQSEPWNTPYDPYFDRAELAPEYKVLPDGTEIRKVMLPGDVLLEMERKDGKIKIATFDQSGHGAVLCAKGIYQLVRAALDTCQDVENERVSRLVDEALDRMDHFILANSIEPVTMSQLQERDQTRLRKLRNDLIGPDASGQLKSCKADVPEHVQFPARLVSEFDKTSDEEFTARVDDLLSVPRLPAMNPCL</sequence>
<organism evidence="2 3">
    <name type="scientific">Roseibium aggregatum (strain ATCC 25650 / DSM 13394 / JCM 20685 / NBRC 16684 / NCIMB 2208 / IAM 12614 / B1)</name>
    <name type="common">Stappia aggregata</name>
    <dbReference type="NCBI Taxonomy" id="384765"/>
    <lineage>
        <taxon>Bacteria</taxon>
        <taxon>Pseudomonadati</taxon>
        <taxon>Pseudomonadota</taxon>
        <taxon>Alphaproteobacteria</taxon>
        <taxon>Hyphomicrobiales</taxon>
        <taxon>Stappiaceae</taxon>
        <taxon>Roseibium</taxon>
    </lineage>
</organism>
<dbReference type="EMBL" id="AAUW01000001">
    <property type="protein sequence ID" value="EAV46209.1"/>
    <property type="molecule type" value="Genomic_DNA"/>
</dbReference>
<gene>
    <name evidence="2" type="ORF">SIAM614_10283</name>
</gene>
<feature type="signal peptide" evidence="1">
    <location>
        <begin position="1"/>
        <end position="25"/>
    </location>
</feature>
<dbReference type="eggNOG" id="ENOG5033MKS">
    <property type="taxonomic scope" value="Bacteria"/>
</dbReference>
<name>A0NMB4_ROSAI</name>
<dbReference type="Proteomes" id="UP000004848">
    <property type="component" value="Unassembled WGS sequence"/>
</dbReference>
<accession>A0NMB4</accession>
<protein>
    <submittedName>
        <fullName evidence="2">Uncharacterized protein</fullName>
    </submittedName>
</protein>
<evidence type="ECO:0000313" key="2">
    <source>
        <dbReference type="EMBL" id="EAV46209.1"/>
    </source>
</evidence>
<proteinExistence type="predicted"/>
<evidence type="ECO:0000256" key="1">
    <source>
        <dbReference type="SAM" id="SignalP"/>
    </source>
</evidence>